<keyword evidence="1" id="KW-0732">Signal</keyword>
<name>A0A841N4Y3_9FLAO</name>
<organism evidence="3 4">
    <name type="scientific">Chryseobacterium shigense</name>
    <dbReference type="NCBI Taxonomy" id="297244"/>
    <lineage>
        <taxon>Bacteria</taxon>
        <taxon>Pseudomonadati</taxon>
        <taxon>Bacteroidota</taxon>
        <taxon>Flavobacteriia</taxon>
        <taxon>Flavobacteriales</taxon>
        <taxon>Weeksellaceae</taxon>
        <taxon>Chryseobacterium group</taxon>
        <taxon>Chryseobacterium</taxon>
    </lineage>
</organism>
<protein>
    <recommendedName>
        <fullName evidence="2">Trimeric autotransporter adhesin YadA-like head domain-containing protein</fullName>
    </recommendedName>
</protein>
<evidence type="ECO:0000259" key="2">
    <source>
        <dbReference type="Pfam" id="PF05658"/>
    </source>
</evidence>
<accession>A0A841N4Y3</accession>
<reference evidence="3 4" key="1">
    <citation type="submission" date="2020-08" db="EMBL/GenBank/DDBJ databases">
        <title>Functional genomics of gut bacteria from endangered species of beetles.</title>
        <authorList>
            <person name="Carlos-Shanley C."/>
        </authorList>
    </citation>
    <scope>NUCLEOTIDE SEQUENCE [LARGE SCALE GENOMIC DNA]</scope>
    <source>
        <strain evidence="3 4">S00136</strain>
    </source>
</reference>
<feature type="domain" description="Trimeric autotransporter adhesin YadA-like head" evidence="2">
    <location>
        <begin position="174"/>
        <end position="197"/>
    </location>
</feature>
<dbReference type="RefSeq" id="WP_184165894.1">
    <property type="nucleotide sequence ID" value="NZ_JACHLC010000004.1"/>
</dbReference>
<dbReference type="Pfam" id="PF05658">
    <property type="entry name" value="YadA_head"/>
    <property type="match status" value="2"/>
</dbReference>
<feature type="domain" description="Trimeric autotransporter adhesin YadA-like head" evidence="2">
    <location>
        <begin position="208"/>
        <end position="233"/>
    </location>
</feature>
<feature type="chain" id="PRO_5033059809" description="Trimeric autotransporter adhesin YadA-like head domain-containing protein" evidence="1">
    <location>
        <begin position="24"/>
        <end position="429"/>
    </location>
</feature>
<dbReference type="InterPro" id="IPR011049">
    <property type="entry name" value="Serralysin-like_metalloprot_C"/>
</dbReference>
<sequence length="429" mass="43570">MRKNITKSFVLAAAMSISTFTYSQIGINTANPKSSLDVNGKKDSLGNLLPTDITGLQAPRLTRAELTAKGNTLYTVNQKGALVYITDITGGDVVGQRANISAIGYYYFDGSSWVKIGSTEPWRIQTTTTESTSNTDNIYQTGSVAIGKNVVGSGVALDVQGAVRGGNGHTGVAGANSVAFGAVNVASGDGSAAFGINNAVAGAANNTASGINSTAFGSRNTVSGINSTSFGSRNTVSGIGSTSFGIVNNITGDFSVSFGNSNINSESSTTTFGQQNQAIGYGTTITGIFNNAATPWETIVGYQNAIITSSHASGDLVLSMDDSPLFQVGNGSSTRNNALTILRNGKVGIGITGTEAAAKPTETLDVGSGGVKIRAVNTAAYTSSVSTDKIVVADANGILKTKALTGTGNAYACINSSGGIYRSSTPCTP</sequence>
<evidence type="ECO:0000313" key="3">
    <source>
        <dbReference type="EMBL" id="MBB6372166.1"/>
    </source>
</evidence>
<comment type="caution">
    <text evidence="3">The sequence shown here is derived from an EMBL/GenBank/DDBJ whole genome shotgun (WGS) entry which is preliminary data.</text>
</comment>
<dbReference type="EMBL" id="JACHLC010000004">
    <property type="protein sequence ID" value="MBB6372166.1"/>
    <property type="molecule type" value="Genomic_DNA"/>
</dbReference>
<proteinExistence type="predicted"/>
<evidence type="ECO:0000256" key="1">
    <source>
        <dbReference type="SAM" id="SignalP"/>
    </source>
</evidence>
<evidence type="ECO:0000313" key="4">
    <source>
        <dbReference type="Proteomes" id="UP000589738"/>
    </source>
</evidence>
<feature type="signal peptide" evidence="1">
    <location>
        <begin position="1"/>
        <end position="23"/>
    </location>
</feature>
<keyword evidence="4" id="KW-1185">Reference proteome</keyword>
<dbReference type="CDD" id="cd12820">
    <property type="entry name" value="LbR_YadA-like"/>
    <property type="match status" value="1"/>
</dbReference>
<dbReference type="InterPro" id="IPR008640">
    <property type="entry name" value="Adhesin_Head_dom"/>
</dbReference>
<dbReference type="Proteomes" id="UP000589738">
    <property type="component" value="Unassembled WGS sequence"/>
</dbReference>
<dbReference type="Gene3D" id="2.150.10.10">
    <property type="entry name" value="Serralysin-like metalloprotease, C-terminal"/>
    <property type="match status" value="1"/>
</dbReference>
<dbReference type="SUPFAM" id="SSF101967">
    <property type="entry name" value="Adhesin YadA, collagen-binding domain"/>
    <property type="match status" value="1"/>
</dbReference>
<dbReference type="AlphaFoldDB" id="A0A841N4Y3"/>
<gene>
    <name evidence="3" type="ORF">HNP36_003255</name>
</gene>